<evidence type="ECO:0000256" key="3">
    <source>
        <dbReference type="ARBA" id="ARBA00022597"/>
    </source>
</evidence>
<comment type="caution">
    <text evidence="8">The sequence shown here is derived from an EMBL/GenBank/DDBJ whole genome shotgun (WGS) entry which is preliminary data.</text>
</comment>
<sequence>MRKETQDDEAPSRRPIKVVPLVLIVLTCCWVQGAAMESILAVDSTSGPLLAFFQFLSVALLTVPTSLRSTVIPWTQHGVLGLLYFISNRTNTLAYTCGVSFPLLNLFRASTPMASLLTGALIFGKRYEAHQCIGVLLISIGIGISSMVDHPVAKLATFCTHNEGFFCSNPVVQSTLQAVGPWRIGIALLFLGLIVGSVLGHWQNAVMRRYAQPGKPHPAEESMFFLHVVSLGIMALGDGSAFKTSWTNWIGDSSIPVLLVVNVVANYLCIRAVYYLAAAVSTVSLQVILTVRKACSVIFSVLYFGQAFSTGQWLGSSLIFGGVLLYACYK</sequence>
<gene>
    <name evidence="8" type="ORF">Ae201684_014495</name>
</gene>
<dbReference type="Pfam" id="PF08449">
    <property type="entry name" value="UAA"/>
    <property type="match status" value="1"/>
</dbReference>
<feature type="transmembrane region" description="Helical" evidence="7">
    <location>
        <begin position="21"/>
        <end position="42"/>
    </location>
</feature>
<dbReference type="GO" id="GO:0005462">
    <property type="term" value="F:UDP-N-acetylglucosamine transmembrane transporter activity"/>
    <property type="evidence" value="ECO:0007669"/>
    <property type="project" value="TreeGrafter"/>
</dbReference>
<dbReference type="SUPFAM" id="SSF103481">
    <property type="entry name" value="Multidrug resistance efflux transporter EmrE"/>
    <property type="match status" value="1"/>
</dbReference>
<reference evidence="8 9" key="1">
    <citation type="submission" date="2019-07" db="EMBL/GenBank/DDBJ databases">
        <title>Genomics analysis of Aphanomyces spp. identifies a new class of oomycete effector associated with host adaptation.</title>
        <authorList>
            <person name="Gaulin E."/>
        </authorList>
    </citation>
    <scope>NUCLEOTIDE SEQUENCE [LARGE SCALE GENOMIC DNA]</scope>
    <source>
        <strain evidence="8 9">ATCC 201684</strain>
    </source>
</reference>
<protein>
    <recommendedName>
        <fullName evidence="10">Sugar phosphate transporter domain-containing protein</fullName>
    </recommendedName>
</protein>
<keyword evidence="4 7" id="KW-0812">Transmembrane</keyword>
<feature type="transmembrane region" description="Helical" evidence="7">
    <location>
        <begin position="182"/>
        <end position="202"/>
    </location>
</feature>
<feature type="transmembrane region" description="Helical" evidence="7">
    <location>
        <begin position="48"/>
        <end position="67"/>
    </location>
</feature>
<keyword evidence="2" id="KW-0813">Transport</keyword>
<keyword evidence="6 7" id="KW-0472">Membrane</keyword>
<evidence type="ECO:0000256" key="5">
    <source>
        <dbReference type="ARBA" id="ARBA00022989"/>
    </source>
</evidence>
<evidence type="ECO:0000313" key="8">
    <source>
        <dbReference type="EMBL" id="KAF0727474.1"/>
    </source>
</evidence>
<dbReference type="VEuPathDB" id="FungiDB:AeMF1_021658"/>
<evidence type="ECO:0000256" key="2">
    <source>
        <dbReference type="ARBA" id="ARBA00022448"/>
    </source>
</evidence>
<dbReference type="InterPro" id="IPR037185">
    <property type="entry name" value="EmrE-like"/>
</dbReference>
<keyword evidence="3" id="KW-0762">Sugar transport</keyword>
<proteinExistence type="predicted"/>
<name>A0A6G0WJR2_9STRA</name>
<dbReference type="PANTHER" id="PTHR10778">
    <property type="entry name" value="SOLUTE CARRIER FAMILY 35 MEMBER B"/>
    <property type="match status" value="1"/>
</dbReference>
<dbReference type="PANTHER" id="PTHR10778:SF4">
    <property type="entry name" value="NUCLEOTIDE SUGAR TRANSPORTER SLC35B4"/>
    <property type="match status" value="1"/>
</dbReference>
<keyword evidence="5 7" id="KW-1133">Transmembrane helix</keyword>
<organism evidence="8 9">
    <name type="scientific">Aphanomyces euteiches</name>
    <dbReference type="NCBI Taxonomy" id="100861"/>
    <lineage>
        <taxon>Eukaryota</taxon>
        <taxon>Sar</taxon>
        <taxon>Stramenopiles</taxon>
        <taxon>Oomycota</taxon>
        <taxon>Saprolegniomycetes</taxon>
        <taxon>Saprolegniales</taxon>
        <taxon>Verrucalvaceae</taxon>
        <taxon>Aphanomyces</taxon>
    </lineage>
</organism>
<comment type="subcellular location">
    <subcellularLocation>
        <location evidence="1">Endomembrane system</location>
        <topology evidence="1">Multi-pass membrane protein</topology>
    </subcellularLocation>
</comment>
<evidence type="ECO:0000256" key="4">
    <source>
        <dbReference type="ARBA" id="ARBA00022692"/>
    </source>
</evidence>
<evidence type="ECO:0000313" key="9">
    <source>
        <dbReference type="Proteomes" id="UP000481153"/>
    </source>
</evidence>
<dbReference type="Proteomes" id="UP000481153">
    <property type="component" value="Unassembled WGS sequence"/>
</dbReference>
<dbReference type="GO" id="GO:0005789">
    <property type="term" value="C:endoplasmic reticulum membrane"/>
    <property type="evidence" value="ECO:0007669"/>
    <property type="project" value="TreeGrafter"/>
</dbReference>
<keyword evidence="9" id="KW-1185">Reference proteome</keyword>
<dbReference type="GO" id="GO:0000139">
    <property type="term" value="C:Golgi membrane"/>
    <property type="evidence" value="ECO:0007669"/>
    <property type="project" value="TreeGrafter"/>
</dbReference>
<evidence type="ECO:0000256" key="6">
    <source>
        <dbReference type="ARBA" id="ARBA00023136"/>
    </source>
</evidence>
<feature type="transmembrane region" description="Helical" evidence="7">
    <location>
        <begin position="79"/>
        <end position="101"/>
    </location>
</feature>
<accession>A0A6G0WJR2</accession>
<evidence type="ECO:0008006" key="10">
    <source>
        <dbReference type="Google" id="ProtNLM"/>
    </source>
</evidence>
<dbReference type="AlphaFoldDB" id="A0A6G0WJR2"/>
<dbReference type="GO" id="GO:0005464">
    <property type="term" value="F:UDP-xylose transmembrane transporter activity"/>
    <property type="evidence" value="ECO:0007669"/>
    <property type="project" value="TreeGrafter"/>
</dbReference>
<evidence type="ECO:0000256" key="1">
    <source>
        <dbReference type="ARBA" id="ARBA00004127"/>
    </source>
</evidence>
<evidence type="ECO:0000256" key="7">
    <source>
        <dbReference type="SAM" id="Phobius"/>
    </source>
</evidence>
<feature type="transmembrane region" description="Helical" evidence="7">
    <location>
        <begin position="311"/>
        <end position="329"/>
    </location>
</feature>
<dbReference type="InterPro" id="IPR013657">
    <property type="entry name" value="SCL35B1-4/HUT1"/>
</dbReference>
<dbReference type="EMBL" id="VJMJ01000194">
    <property type="protein sequence ID" value="KAF0727474.1"/>
    <property type="molecule type" value="Genomic_DNA"/>
</dbReference>